<dbReference type="GO" id="GO:0019557">
    <property type="term" value="P:L-histidine catabolic process to glutamate and formate"/>
    <property type="evidence" value="ECO:0007669"/>
    <property type="project" value="UniProtKB-UniPathway"/>
</dbReference>
<evidence type="ECO:0000256" key="3">
    <source>
        <dbReference type="ARBA" id="ARBA00022808"/>
    </source>
</evidence>
<dbReference type="PATRIC" id="fig|1179773.3.peg.5702"/>
<dbReference type="Proteomes" id="UP000006281">
    <property type="component" value="Chromosome"/>
</dbReference>
<comment type="pathway">
    <text evidence="1 8">Amino-acid degradation; L-histidine degradation into L-glutamate; N-formimidoyl-L-glutamate from L-histidine: step 1/3.</text>
</comment>
<dbReference type="RefSeq" id="WP_015103033.1">
    <property type="nucleotide sequence ID" value="NC_019673.1"/>
</dbReference>
<gene>
    <name evidence="10" type="ordered locus">BN6_56620</name>
</gene>
<keyword evidence="11" id="KW-1185">Reference proteome</keyword>
<dbReference type="STRING" id="1179773.BN6_56620"/>
<evidence type="ECO:0000256" key="7">
    <source>
        <dbReference type="RuleBase" id="RU003954"/>
    </source>
</evidence>
<dbReference type="PROSITE" id="PS00488">
    <property type="entry name" value="PAL_HISTIDASE"/>
    <property type="match status" value="1"/>
</dbReference>
<dbReference type="NCBIfam" id="NF006871">
    <property type="entry name" value="PRK09367.1"/>
    <property type="match status" value="1"/>
</dbReference>
<evidence type="ECO:0000256" key="5">
    <source>
        <dbReference type="ARBA" id="ARBA00049269"/>
    </source>
</evidence>
<evidence type="ECO:0000256" key="4">
    <source>
        <dbReference type="ARBA" id="ARBA00023239"/>
    </source>
</evidence>
<comment type="subcellular location">
    <subcellularLocation>
        <location evidence="9">Cytoplasm</location>
    </subcellularLocation>
</comment>
<dbReference type="HOGENOM" id="CLU_014801_4_0_11"/>
<dbReference type="Pfam" id="PF00221">
    <property type="entry name" value="Lyase_aromatic"/>
    <property type="match status" value="1"/>
</dbReference>
<dbReference type="BioCyc" id="SESP1179773:BN6_RS27285-MONOMER"/>
<dbReference type="CDD" id="cd00332">
    <property type="entry name" value="PAL-HAL"/>
    <property type="match status" value="1"/>
</dbReference>
<evidence type="ECO:0000256" key="6">
    <source>
        <dbReference type="NCBIfam" id="TIGR01225"/>
    </source>
</evidence>
<dbReference type="GO" id="GO:0005737">
    <property type="term" value="C:cytoplasm"/>
    <property type="evidence" value="ECO:0007669"/>
    <property type="project" value="UniProtKB-SubCell"/>
</dbReference>
<evidence type="ECO:0000256" key="9">
    <source>
        <dbReference type="RuleBase" id="RU004480"/>
    </source>
</evidence>
<dbReference type="GO" id="GO:0004397">
    <property type="term" value="F:histidine ammonia-lyase activity"/>
    <property type="evidence" value="ECO:0007669"/>
    <property type="project" value="UniProtKB-UniRule"/>
</dbReference>
<dbReference type="InterPro" id="IPR022313">
    <property type="entry name" value="Phe/His_NH3-lyase_AS"/>
</dbReference>
<proteinExistence type="inferred from homology"/>
<dbReference type="InterPro" id="IPR008948">
    <property type="entry name" value="L-Aspartase-like"/>
</dbReference>
<evidence type="ECO:0000256" key="8">
    <source>
        <dbReference type="RuleBase" id="RU004479"/>
    </source>
</evidence>
<dbReference type="SUPFAM" id="SSF48557">
    <property type="entry name" value="L-aspartase-like"/>
    <property type="match status" value="1"/>
</dbReference>
<accession>K0K3L7</accession>
<dbReference type="Gene3D" id="1.20.200.10">
    <property type="entry name" value="Fumarase/aspartase (Central domain)"/>
    <property type="match status" value="1"/>
</dbReference>
<sequence>MNGHTITREDYSIDALVEIVRERPELRLADDVVADIAAGRKFVDELSRRGEHVYGVNTGFGSLCETRIDSAEVEELQRNHVLSHACGVGEPVPEAVSRLVLLIKLLTLRSGRTGISPGTVEALIALWNAGVIPAIPARGTVGASGDLAPLAHLSLPLLGLGQVHWEGRLTPAAEALADAGLAPIRLQAKDGLALTNGVQYINALAAEAVHRATLLTRCADVVAAVSTQAFSCSDNFYHPLYHSTSRNRHRHDVVRNLGLLLAGGNHAALPTCNRSRQDPYSFRCLPQVHAAARQVVDFAATVVTEECNGVSDNPLFFAEENLVLMGGNLHGQSTATTLDCLAISLADLSAISERRSYQLLSGQRGLPDFLTRNAGLHSGFMVAQYSAAALVNENKTLASPASVDTIPTCQLQEDHVSMGGTAALKLRQVLDNVEHVLAIELMLAVQATELNADLRVSPATARVVQDFREVVPALREDRVLSDDMANARRFLLDNGPLWTEDLGLS</sequence>
<dbReference type="EMBL" id="HE804045">
    <property type="protein sequence ID" value="CCH32921.1"/>
    <property type="molecule type" value="Genomic_DNA"/>
</dbReference>
<evidence type="ECO:0000313" key="10">
    <source>
        <dbReference type="EMBL" id="CCH32921.1"/>
    </source>
</evidence>
<evidence type="ECO:0000256" key="2">
    <source>
        <dbReference type="ARBA" id="ARBA00012994"/>
    </source>
</evidence>
<name>K0K3L7_SACES</name>
<dbReference type="UniPathway" id="UPA00379">
    <property type="reaction ID" value="UER00549"/>
</dbReference>
<dbReference type="InterPro" id="IPR005921">
    <property type="entry name" value="HutH"/>
</dbReference>
<dbReference type="GO" id="GO:0019556">
    <property type="term" value="P:L-histidine catabolic process to glutamate and formamide"/>
    <property type="evidence" value="ECO:0007669"/>
    <property type="project" value="UniProtKB-UniPathway"/>
</dbReference>
<dbReference type="AlphaFoldDB" id="K0K3L7"/>
<keyword evidence="4 7" id="KW-0456">Lyase</keyword>
<dbReference type="InterPro" id="IPR001106">
    <property type="entry name" value="Aromatic_Lyase"/>
</dbReference>
<comment type="similarity">
    <text evidence="7">Belongs to the PAL/histidase family.</text>
</comment>
<protein>
    <recommendedName>
        <fullName evidence="2 6">Histidine ammonia-lyase</fullName>
        <ecNumber evidence="2 6">4.3.1.3</ecNumber>
    </recommendedName>
</protein>
<comment type="catalytic activity">
    <reaction evidence="5 8">
        <text>L-histidine = trans-urocanate + NH4(+)</text>
        <dbReference type="Rhea" id="RHEA:21232"/>
        <dbReference type="ChEBI" id="CHEBI:17771"/>
        <dbReference type="ChEBI" id="CHEBI:28938"/>
        <dbReference type="ChEBI" id="CHEBI:57595"/>
        <dbReference type="EC" id="4.3.1.3"/>
    </reaction>
</comment>
<dbReference type="FunFam" id="1.10.275.10:FF:000005">
    <property type="entry name" value="Histidine ammonia-lyase"/>
    <property type="match status" value="1"/>
</dbReference>
<keyword evidence="3 8" id="KW-0369">Histidine metabolism</keyword>
<evidence type="ECO:0000256" key="1">
    <source>
        <dbReference type="ARBA" id="ARBA00005113"/>
    </source>
</evidence>
<dbReference type="Gene3D" id="1.10.275.10">
    <property type="entry name" value="Fumarase/aspartase (N-terminal domain)"/>
    <property type="match status" value="1"/>
</dbReference>
<organism evidence="10 11">
    <name type="scientific">Saccharothrix espanaensis (strain ATCC 51144 / DSM 44229 / JCM 9112 / NBRC 15066 / NRRL 15764)</name>
    <dbReference type="NCBI Taxonomy" id="1179773"/>
    <lineage>
        <taxon>Bacteria</taxon>
        <taxon>Bacillati</taxon>
        <taxon>Actinomycetota</taxon>
        <taxon>Actinomycetes</taxon>
        <taxon>Pseudonocardiales</taxon>
        <taxon>Pseudonocardiaceae</taxon>
        <taxon>Saccharothrix</taxon>
    </lineage>
</organism>
<dbReference type="eggNOG" id="COG2986">
    <property type="taxonomic scope" value="Bacteria"/>
</dbReference>
<dbReference type="InterPro" id="IPR024083">
    <property type="entry name" value="Fumarase/histidase_N"/>
</dbReference>
<dbReference type="EC" id="4.3.1.3" evidence="2 6"/>
<dbReference type="KEGG" id="sesp:BN6_56620"/>
<dbReference type="PANTHER" id="PTHR10362">
    <property type="entry name" value="HISTIDINE AMMONIA-LYASE"/>
    <property type="match status" value="1"/>
</dbReference>
<reference evidence="10 11" key="1">
    <citation type="journal article" date="2012" name="BMC Genomics">
        <title>Complete genome sequence of Saccharothrix espanaensis DSM 44229T and comparison to the other completely sequenced Pseudonocardiaceae.</title>
        <authorList>
            <person name="Strobel T."/>
            <person name="Al-Dilaimi A."/>
            <person name="Blom J."/>
            <person name="Gessner A."/>
            <person name="Kalinowski J."/>
            <person name="Luzhetska M."/>
            <person name="Puhler A."/>
            <person name="Szczepanowski R."/>
            <person name="Bechthold A."/>
            <person name="Ruckert C."/>
        </authorList>
    </citation>
    <scope>NUCLEOTIDE SEQUENCE [LARGE SCALE GENOMIC DNA]</scope>
    <source>
        <strain evidence="11">ATCC 51144 / DSM 44229 / JCM 9112 / NBRC 15066 / NRRL 15764</strain>
    </source>
</reference>
<dbReference type="OrthoDB" id="9806955at2"/>
<evidence type="ECO:0000313" key="11">
    <source>
        <dbReference type="Proteomes" id="UP000006281"/>
    </source>
</evidence>
<dbReference type="NCBIfam" id="TIGR01225">
    <property type="entry name" value="hutH"/>
    <property type="match status" value="1"/>
</dbReference>